<sequence>MEDRQIKNAIEERFVCSKCEGTNPVLKEIAVTGTGLSKLFDIQHNKFLTVSCDYCGYSEMYDMNILRNKTGLDGNDLADVLFG</sequence>
<reference evidence="1 2" key="1">
    <citation type="submission" date="2017-06" db="EMBL/GenBank/DDBJ databases">
        <title>Draft Genome Sequence of Natranaerobius trueperi halophilic, alkalithermophilic bacteria from soda lakes.</title>
        <authorList>
            <person name="Zhao B."/>
        </authorList>
    </citation>
    <scope>NUCLEOTIDE SEQUENCE [LARGE SCALE GENOMIC DNA]</scope>
    <source>
        <strain evidence="1 2">DSM 18760</strain>
    </source>
</reference>
<evidence type="ECO:0000313" key="2">
    <source>
        <dbReference type="Proteomes" id="UP000214588"/>
    </source>
</evidence>
<evidence type="ECO:0008006" key="3">
    <source>
        <dbReference type="Google" id="ProtNLM"/>
    </source>
</evidence>
<proteinExistence type="predicted"/>
<gene>
    <name evidence="1" type="ORF">CDO51_09160</name>
</gene>
<keyword evidence="2" id="KW-1185">Reference proteome</keyword>
<dbReference type="AlphaFoldDB" id="A0A226BWL3"/>
<name>A0A226BWL3_9FIRM</name>
<dbReference type="RefSeq" id="WP_089023973.1">
    <property type="nucleotide sequence ID" value="NZ_NIQC01000021.1"/>
</dbReference>
<dbReference type="OrthoDB" id="6293663at2"/>
<dbReference type="Pfam" id="PF09855">
    <property type="entry name" value="Zn_ribbon_13"/>
    <property type="match status" value="1"/>
</dbReference>
<evidence type="ECO:0000313" key="1">
    <source>
        <dbReference type="EMBL" id="OWZ83301.1"/>
    </source>
</evidence>
<accession>A0A226BWL3</accession>
<dbReference type="InterPro" id="IPR018652">
    <property type="entry name" value="DUF2082_NA-bd_Znr"/>
</dbReference>
<dbReference type="EMBL" id="NIQC01000021">
    <property type="protein sequence ID" value="OWZ83301.1"/>
    <property type="molecule type" value="Genomic_DNA"/>
</dbReference>
<comment type="caution">
    <text evidence="1">The sequence shown here is derived from an EMBL/GenBank/DDBJ whole genome shotgun (WGS) entry which is preliminary data.</text>
</comment>
<organism evidence="1 2">
    <name type="scientific">Natranaerobius trueperi</name>
    <dbReference type="NCBI Taxonomy" id="759412"/>
    <lineage>
        <taxon>Bacteria</taxon>
        <taxon>Bacillati</taxon>
        <taxon>Bacillota</taxon>
        <taxon>Clostridia</taxon>
        <taxon>Natranaerobiales</taxon>
        <taxon>Natranaerobiaceae</taxon>
        <taxon>Natranaerobius</taxon>
    </lineage>
</organism>
<protein>
    <recommendedName>
        <fullName evidence="3">Nucleic acid-binding protein</fullName>
    </recommendedName>
</protein>
<dbReference type="Proteomes" id="UP000214588">
    <property type="component" value="Unassembled WGS sequence"/>
</dbReference>